<keyword evidence="3" id="KW-0698">rRNA processing</keyword>
<evidence type="ECO:0000256" key="1">
    <source>
        <dbReference type="ARBA" id="ARBA00004604"/>
    </source>
</evidence>
<keyword evidence="10" id="KW-1185">Reference proteome</keyword>
<feature type="domain" description="BOP1 N-terminal" evidence="8">
    <location>
        <begin position="186"/>
        <end position="385"/>
    </location>
</feature>
<dbReference type="GO" id="GO:0030687">
    <property type="term" value="C:preribosome, large subunit precursor"/>
    <property type="evidence" value="ECO:0007669"/>
    <property type="project" value="TreeGrafter"/>
</dbReference>
<evidence type="ECO:0000313" key="9">
    <source>
        <dbReference type="EMBL" id="RKO83649.1"/>
    </source>
</evidence>
<comment type="subcellular location">
    <subcellularLocation>
        <location evidence="1">Nucleus</location>
        <location evidence="1">Nucleolus</location>
    </subcellularLocation>
</comment>
<dbReference type="PANTHER" id="PTHR17605:SF0">
    <property type="entry name" value="RIBOSOME BIOGENESIS PROTEIN BOP1"/>
    <property type="match status" value="1"/>
</dbReference>
<accession>A0A4P9VVH3</accession>
<dbReference type="InterPro" id="IPR012953">
    <property type="entry name" value="BOP1_N_dom"/>
</dbReference>
<keyword evidence="5" id="KW-0677">Repeat</keyword>
<dbReference type="OrthoDB" id="5571054at2759"/>
<evidence type="ECO:0000256" key="2">
    <source>
        <dbReference type="ARBA" id="ARBA00022517"/>
    </source>
</evidence>
<dbReference type="GO" id="GO:0070545">
    <property type="term" value="C:PeBoW complex"/>
    <property type="evidence" value="ECO:0007669"/>
    <property type="project" value="TreeGrafter"/>
</dbReference>
<dbReference type="Proteomes" id="UP000269721">
    <property type="component" value="Unassembled WGS sequence"/>
</dbReference>
<dbReference type="Pfam" id="PF08145">
    <property type="entry name" value="BOP1NT"/>
    <property type="match status" value="1"/>
</dbReference>
<organism evidence="9 10">
    <name type="scientific">Blyttiomyces helicus</name>
    <dbReference type="NCBI Taxonomy" id="388810"/>
    <lineage>
        <taxon>Eukaryota</taxon>
        <taxon>Fungi</taxon>
        <taxon>Fungi incertae sedis</taxon>
        <taxon>Chytridiomycota</taxon>
        <taxon>Chytridiomycota incertae sedis</taxon>
        <taxon>Chytridiomycetes</taxon>
        <taxon>Chytridiomycetes incertae sedis</taxon>
        <taxon>Blyttiomyces</taxon>
    </lineage>
</organism>
<evidence type="ECO:0000313" key="10">
    <source>
        <dbReference type="Proteomes" id="UP000269721"/>
    </source>
</evidence>
<feature type="compositionally biased region" description="Basic and acidic residues" evidence="7">
    <location>
        <begin position="376"/>
        <end position="385"/>
    </location>
</feature>
<dbReference type="AlphaFoldDB" id="A0A4P9VVH3"/>
<evidence type="ECO:0000256" key="4">
    <source>
        <dbReference type="ARBA" id="ARBA00022574"/>
    </source>
</evidence>
<dbReference type="PANTHER" id="PTHR17605">
    <property type="entry name" value="RIBOSOME BIOGENESIS PROTEIN BOP1 BLOCK OF PROLIFERATION 1 PROTEIN"/>
    <property type="match status" value="1"/>
</dbReference>
<dbReference type="InterPro" id="IPR028598">
    <property type="entry name" value="BOP1/Erb1"/>
</dbReference>
<protein>
    <submittedName>
        <fullName evidence="9">NUC169 domain-containing protein</fullName>
    </submittedName>
</protein>
<keyword evidence="6" id="KW-0539">Nucleus</keyword>
<feature type="compositionally biased region" description="Acidic residues" evidence="7">
    <location>
        <begin position="162"/>
        <end position="174"/>
    </location>
</feature>
<gene>
    <name evidence="9" type="ORF">BDK51DRAFT_28884</name>
</gene>
<name>A0A4P9VVH3_9FUNG</name>
<dbReference type="EMBL" id="ML000993">
    <property type="protein sequence ID" value="RKO83649.1"/>
    <property type="molecule type" value="Genomic_DNA"/>
</dbReference>
<reference evidence="10" key="1">
    <citation type="journal article" date="2018" name="Nat. Microbiol.">
        <title>Leveraging single-cell genomics to expand the fungal tree of life.</title>
        <authorList>
            <person name="Ahrendt S.R."/>
            <person name="Quandt C.A."/>
            <person name="Ciobanu D."/>
            <person name="Clum A."/>
            <person name="Salamov A."/>
            <person name="Andreopoulos B."/>
            <person name="Cheng J.F."/>
            <person name="Woyke T."/>
            <person name="Pelin A."/>
            <person name="Henrissat B."/>
            <person name="Reynolds N.K."/>
            <person name="Benny G.L."/>
            <person name="Smith M.E."/>
            <person name="James T.Y."/>
            <person name="Grigoriev I.V."/>
        </authorList>
    </citation>
    <scope>NUCLEOTIDE SEQUENCE [LARGE SCALE GENOMIC DNA]</scope>
</reference>
<evidence type="ECO:0000256" key="6">
    <source>
        <dbReference type="ARBA" id="ARBA00023242"/>
    </source>
</evidence>
<dbReference type="GO" id="GO:0000463">
    <property type="term" value="P:maturation of LSU-rRNA from tricistronic rRNA transcript (SSU-rRNA, 5.8S rRNA, LSU-rRNA)"/>
    <property type="evidence" value="ECO:0007669"/>
    <property type="project" value="TreeGrafter"/>
</dbReference>
<feature type="compositionally biased region" description="Acidic residues" evidence="7">
    <location>
        <begin position="52"/>
        <end position="147"/>
    </location>
</feature>
<feature type="region of interest" description="Disordered" evidence="7">
    <location>
        <begin position="1"/>
        <end position="177"/>
    </location>
</feature>
<keyword evidence="4" id="KW-0853">WD repeat</keyword>
<proteinExistence type="predicted"/>
<feature type="region of interest" description="Disordered" evidence="7">
    <location>
        <begin position="333"/>
        <end position="385"/>
    </location>
</feature>
<sequence>MPGPQTLSKKRSRPGTAPSPKQTPAKPSPRVKPANDEDDETPLRFDEIPLGDSDDNEEDETDHEEEEDDDDEQDGIPEIFDAESSDEDEDLNGEDADLEDGLSGDDEDDDEEEDDDEAEGWGEEEEDEEDEEEEDEEESSDESDDEVAGVRILRRKDRPEIEPDYASDTSDEETNNTIGNVPVEWYEDFPHIGYDVNGKRIMRPAQGDELDAFLAAMDDPNVDRSVYDKLEAKNVVLSQDELLMLKRMQSHEFPNVDFDAYEPTVEWFTSKTEIHPLSSAPEPKRRFVPSKWEAEKIMRIVRAIRKGLIIPGKKTPPTKQKYYAIWDEADEPREDHPMHIPAPKMALPEHDESYNPPAEYVPTPQEVAEWQDLDPEDRPKNYLPK</sequence>
<evidence type="ECO:0000256" key="5">
    <source>
        <dbReference type="ARBA" id="ARBA00022737"/>
    </source>
</evidence>
<feature type="non-terminal residue" evidence="9">
    <location>
        <position position="385"/>
    </location>
</feature>
<keyword evidence="2" id="KW-0690">Ribosome biogenesis</keyword>
<evidence type="ECO:0000256" key="7">
    <source>
        <dbReference type="SAM" id="MobiDB-lite"/>
    </source>
</evidence>
<dbReference type="GO" id="GO:0043021">
    <property type="term" value="F:ribonucleoprotein complex binding"/>
    <property type="evidence" value="ECO:0007669"/>
    <property type="project" value="TreeGrafter"/>
</dbReference>
<evidence type="ECO:0000256" key="3">
    <source>
        <dbReference type="ARBA" id="ARBA00022552"/>
    </source>
</evidence>
<dbReference type="SMART" id="SM01035">
    <property type="entry name" value="BOP1NT"/>
    <property type="match status" value="1"/>
</dbReference>
<evidence type="ECO:0000259" key="8">
    <source>
        <dbReference type="SMART" id="SM01035"/>
    </source>
</evidence>